<evidence type="ECO:0000313" key="1">
    <source>
        <dbReference type="EMBL" id="KAG2544562.1"/>
    </source>
</evidence>
<organism evidence="1 2">
    <name type="scientific">Panicum virgatum</name>
    <name type="common">Blackwell switchgrass</name>
    <dbReference type="NCBI Taxonomy" id="38727"/>
    <lineage>
        <taxon>Eukaryota</taxon>
        <taxon>Viridiplantae</taxon>
        <taxon>Streptophyta</taxon>
        <taxon>Embryophyta</taxon>
        <taxon>Tracheophyta</taxon>
        <taxon>Spermatophyta</taxon>
        <taxon>Magnoliopsida</taxon>
        <taxon>Liliopsida</taxon>
        <taxon>Poales</taxon>
        <taxon>Poaceae</taxon>
        <taxon>PACMAD clade</taxon>
        <taxon>Panicoideae</taxon>
        <taxon>Panicodae</taxon>
        <taxon>Paniceae</taxon>
        <taxon>Panicinae</taxon>
        <taxon>Panicum</taxon>
        <taxon>Panicum sect. Hiantes</taxon>
    </lineage>
</organism>
<name>A0A8T0N8B8_PANVG</name>
<dbReference type="PANTHER" id="PTHR33527">
    <property type="entry name" value="OS07G0274300 PROTEIN"/>
    <property type="match status" value="1"/>
</dbReference>
<reference evidence="1" key="1">
    <citation type="submission" date="2020-05" db="EMBL/GenBank/DDBJ databases">
        <title>WGS assembly of Panicum virgatum.</title>
        <authorList>
            <person name="Lovell J.T."/>
            <person name="Jenkins J."/>
            <person name="Shu S."/>
            <person name="Juenger T.E."/>
            <person name="Schmutz J."/>
        </authorList>
    </citation>
    <scope>NUCLEOTIDE SEQUENCE</scope>
    <source>
        <strain evidence="1">AP13</strain>
    </source>
</reference>
<gene>
    <name evidence="1" type="ORF">PVAP13_9KG008900</name>
</gene>
<keyword evidence="2" id="KW-1185">Reference proteome</keyword>
<dbReference type="EMBL" id="CM029053">
    <property type="protein sequence ID" value="KAG2544562.1"/>
    <property type="molecule type" value="Genomic_DNA"/>
</dbReference>
<dbReference type="CDD" id="cd00590">
    <property type="entry name" value="RRM_SF"/>
    <property type="match status" value="1"/>
</dbReference>
<evidence type="ECO:0008006" key="3">
    <source>
        <dbReference type="Google" id="ProtNLM"/>
    </source>
</evidence>
<dbReference type="Proteomes" id="UP000823388">
    <property type="component" value="Chromosome 9K"/>
</dbReference>
<protein>
    <recommendedName>
        <fullName evidence="3">RRM domain-containing protein</fullName>
    </recommendedName>
</protein>
<sequence>MLGICFFLNNVCYKVLNDLRRKAEQGVTIHDMEESLESNYHGLREHSKDQPLIRISYNQYQGESLICRNMTSAIECLEDMEASPKSNYHVLYQYMKDRPHISTSYHQYQEDCSISRSMLGEIKSLEDMKESPNSNYHVLHRHMKNQPHISTTYHKYQGDCSISRTSMPRDINCIEDMVKAGDEAQSDLGNMISQQQKDTGWSISSRSTIFPTAIENHQDMVKMRYGAQSMNAFSIDQDIYSPQQQKPIGVNISYRPDIHGLESLFNRCTISSQFPLKRDNTFPQSSTMNINPYVHSPIPQHHITLFVTFSNGYPLTKKEVYNFFMSNFGDVESLSIEESVELRPPQYALVTFGTLETATHS</sequence>
<dbReference type="PANTHER" id="PTHR33527:SF14">
    <property type="entry name" value="OS07G0274300 PROTEIN"/>
    <property type="match status" value="1"/>
</dbReference>
<dbReference type="AlphaFoldDB" id="A0A8T0N8B8"/>
<evidence type="ECO:0000313" key="2">
    <source>
        <dbReference type="Proteomes" id="UP000823388"/>
    </source>
</evidence>
<proteinExistence type="predicted"/>
<accession>A0A8T0N8B8</accession>
<comment type="caution">
    <text evidence="1">The sequence shown here is derived from an EMBL/GenBank/DDBJ whole genome shotgun (WGS) entry which is preliminary data.</text>
</comment>